<dbReference type="PANTHER" id="PTHR28152">
    <property type="entry name" value="HYDROXYACYL-THIOESTER DEHYDRATASE TYPE 2, MITOCHONDRIAL"/>
    <property type="match status" value="1"/>
</dbReference>
<protein>
    <submittedName>
        <fullName evidence="2">MaoC family dehydratase N-terminal domain-containing protein</fullName>
    </submittedName>
</protein>
<reference evidence="3" key="1">
    <citation type="journal article" date="2019" name="Int. J. Syst. Evol. Microbiol.">
        <title>The Global Catalogue of Microorganisms (GCM) 10K type strain sequencing project: providing services to taxonomists for standard genome sequencing and annotation.</title>
        <authorList>
            <consortium name="The Broad Institute Genomics Platform"/>
            <consortium name="The Broad Institute Genome Sequencing Center for Infectious Disease"/>
            <person name="Wu L."/>
            <person name="Ma J."/>
        </authorList>
    </citation>
    <scope>NUCLEOTIDE SEQUENCE [LARGE SCALE GENOMIC DNA]</scope>
    <source>
        <strain evidence="3">LMG 24813</strain>
    </source>
</reference>
<evidence type="ECO:0000313" key="3">
    <source>
        <dbReference type="Proteomes" id="UP001595848"/>
    </source>
</evidence>
<name>A0ABV8NZA2_9BURK</name>
<keyword evidence="3" id="KW-1185">Reference proteome</keyword>
<organism evidence="2 3">
    <name type="scientific">Candidimonas humi</name>
    <dbReference type="NCBI Taxonomy" id="683355"/>
    <lineage>
        <taxon>Bacteria</taxon>
        <taxon>Pseudomonadati</taxon>
        <taxon>Pseudomonadota</taxon>
        <taxon>Betaproteobacteria</taxon>
        <taxon>Burkholderiales</taxon>
        <taxon>Alcaligenaceae</taxon>
        <taxon>Candidimonas</taxon>
    </lineage>
</organism>
<comment type="caution">
    <text evidence="2">The sequence shown here is derived from an EMBL/GenBank/DDBJ whole genome shotgun (WGS) entry which is preliminary data.</text>
</comment>
<accession>A0ABV8NZA2</accession>
<proteinExistence type="predicted"/>
<feature type="domain" description="FAS1-like dehydratase" evidence="1">
    <location>
        <begin position="84"/>
        <end position="142"/>
    </location>
</feature>
<dbReference type="Pfam" id="PF13452">
    <property type="entry name" value="FAS1_DH_region"/>
    <property type="match status" value="1"/>
</dbReference>
<dbReference type="EMBL" id="JBHSBV010000003">
    <property type="protein sequence ID" value="MFC4201512.1"/>
    <property type="molecule type" value="Genomic_DNA"/>
</dbReference>
<dbReference type="InterPro" id="IPR052741">
    <property type="entry name" value="Mitochondrial_HTD2"/>
</dbReference>
<evidence type="ECO:0000313" key="2">
    <source>
        <dbReference type="EMBL" id="MFC4201512.1"/>
    </source>
</evidence>
<dbReference type="Proteomes" id="UP001595848">
    <property type="component" value="Unassembled WGS sequence"/>
</dbReference>
<dbReference type="PANTHER" id="PTHR28152:SF1">
    <property type="entry name" value="HYDROXYACYL-THIOESTER DEHYDRATASE TYPE 2, MITOCHONDRIAL"/>
    <property type="match status" value="1"/>
</dbReference>
<sequence>MNPEQTPKTPIDIDHLRTWIGRQQMRADYVCSSGAARIAALLDRDEQEYAPGQRVSAAWYVMLFTPTERQSRLGPDGHPPKGDFLPPVPLARRMFAGRRNEFHDDLEIGRRVVRRSEIRDVQLKEGASGLMCFVTLRHEFLDDERLLLVEEQDVVYRGPAQPGGAKSPRKPAALPTATAHKELVFDPTMLLRYSAITFNAHRIHYDAEYAREVERYPALVVNGGLTTLFLWDFATQQAGGRIRASRSRNLRPLFVGRPVGLNLALDAQTGRGHAWAVNDQGETAVLIELEMERP</sequence>
<evidence type="ECO:0000259" key="1">
    <source>
        <dbReference type="Pfam" id="PF13452"/>
    </source>
</evidence>
<dbReference type="RefSeq" id="WP_217963134.1">
    <property type="nucleotide sequence ID" value="NZ_JAHTBN010000002.1"/>
</dbReference>
<dbReference type="InterPro" id="IPR039569">
    <property type="entry name" value="FAS1-like_DH_region"/>
</dbReference>
<gene>
    <name evidence="2" type="ORF">ACFOY1_11155</name>
</gene>